<evidence type="ECO:0000313" key="1">
    <source>
        <dbReference type="EMBL" id="TGY95859.1"/>
    </source>
</evidence>
<proteinExistence type="predicted"/>
<evidence type="ECO:0000313" key="2">
    <source>
        <dbReference type="Proteomes" id="UP000304953"/>
    </source>
</evidence>
<organism evidence="1 2">
    <name type="scientific">Petralouisia muris</name>
    <dbReference type="NCBI Taxonomy" id="3032872"/>
    <lineage>
        <taxon>Bacteria</taxon>
        <taxon>Bacillati</taxon>
        <taxon>Bacillota</taxon>
        <taxon>Clostridia</taxon>
        <taxon>Lachnospirales</taxon>
        <taxon>Lachnospiraceae</taxon>
        <taxon>Petralouisia</taxon>
    </lineage>
</organism>
<comment type="caution">
    <text evidence="1">The sequence shown here is derived from an EMBL/GenBank/DDBJ whole genome shotgun (WGS) entry which is preliminary data.</text>
</comment>
<gene>
    <name evidence="1" type="ORF">E5329_12820</name>
</gene>
<name>A0AC61RVH6_9FIRM</name>
<keyword evidence="1" id="KW-0489">Methyltransferase</keyword>
<protein>
    <submittedName>
        <fullName evidence="1">SAM-dependent methyltransferase</fullName>
    </submittedName>
</protein>
<reference evidence="1" key="1">
    <citation type="submission" date="2019-04" db="EMBL/GenBank/DDBJ databases">
        <title>Microbes associate with the intestines of laboratory mice.</title>
        <authorList>
            <person name="Navarre W."/>
            <person name="Wong E."/>
            <person name="Huang K."/>
            <person name="Tropini C."/>
            <person name="Ng K."/>
            <person name="Yu B."/>
        </authorList>
    </citation>
    <scope>NUCLEOTIDE SEQUENCE</scope>
    <source>
        <strain evidence="1">NM01_1-7b</strain>
    </source>
</reference>
<sequence>MLQLSKRLQSVADLVGECSTIADVGTDHGYIPVYLVAGGKAKKAIAMDINAGPLSRAETHILQYGLRKEIETRLSDGCRALKPKEADVIVIAGMGGALMRRILMQGEEIARAAKKLVLQPQSEVAAFREFLFTEGYQITEEDMVLEEDKYYPVIAAKSVKKKTDVSDTEETNTAVAGRDAKACWKEWNREDAAESRVACKFGPLLLERRHPVLKQYLLRQQNQKQKILKNLQKNARQDVTRRTEELLEELKDIERALTYYDPDILC</sequence>
<keyword evidence="1" id="KW-0808">Transferase</keyword>
<dbReference type="Proteomes" id="UP000304953">
    <property type="component" value="Unassembled WGS sequence"/>
</dbReference>
<accession>A0AC61RVH6</accession>
<keyword evidence="2" id="KW-1185">Reference proteome</keyword>
<dbReference type="EMBL" id="SRYA01000023">
    <property type="protein sequence ID" value="TGY95859.1"/>
    <property type="molecule type" value="Genomic_DNA"/>
</dbReference>